<dbReference type="OrthoDB" id="10392710at2759"/>
<sequence>MTAALRNWLFWLPFLAAGVVARECLSTTPLTVSGECGEEEVSFQATVKNNQLAIKLKPGNQIESKFNDYTRITLNVGGCEIEVVLVPGLFVMAQTTSGFSSKADDLLVIVEHTGNYSLFSPSDSIRRFFKCPSKEVEFESYGSQKFVPVTVKLSKKEPTLKLEVVDSKLWTVSSSNRLAVMSISFILTFISLIM</sequence>
<evidence type="ECO:0000313" key="3">
    <source>
        <dbReference type="Proteomes" id="UP000614601"/>
    </source>
</evidence>
<gene>
    <name evidence="2" type="ORF">BOKJ2_LOCUS4179</name>
</gene>
<dbReference type="Proteomes" id="UP000614601">
    <property type="component" value="Unassembled WGS sequence"/>
</dbReference>
<comment type="caution">
    <text evidence="2">The sequence shown here is derived from an EMBL/GenBank/DDBJ whole genome shotgun (WGS) entry which is preliminary data.</text>
</comment>
<proteinExistence type="predicted"/>
<name>A0A811KAL1_9BILA</name>
<feature type="signal peptide" evidence="1">
    <location>
        <begin position="1"/>
        <end position="21"/>
    </location>
</feature>
<dbReference type="EMBL" id="CAJFCW020000002">
    <property type="protein sequence ID" value="CAG9095741.1"/>
    <property type="molecule type" value="Genomic_DNA"/>
</dbReference>
<dbReference type="EMBL" id="CAJFDH010000002">
    <property type="protein sequence ID" value="CAD5212378.1"/>
    <property type="molecule type" value="Genomic_DNA"/>
</dbReference>
<organism evidence="2 3">
    <name type="scientific">Bursaphelenchus okinawaensis</name>
    <dbReference type="NCBI Taxonomy" id="465554"/>
    <lineage>
        <taxon>Eukaryota</taxon>
        <taxon>Metazoa</taxon>
        <taxon>Ecdysozoa</taxon>
        <taxon>Nematoda</taxon>
        <taxon>Chromadorea</taxon>
        <taxon>Rhabditida</taxon>
        <taxon>Tylenchina</taxon>
        <taxon>Tylenchomorpha</taxon>
        <taxon>Aphelenchoidea</taxon>
        <taxon>Aphelenchoididae</taxon>
        <taxon>Bursaphelenchus</taxon>
    </lineage>
</organism>
<keyword evidence="3" id="KW-1185">Reference proteome</keyword>
<accession>A0A811KAL1</accession>
<feature type="chain" id="PRO_5044131633" evidence="1">
    <location>
        <begin position="22"/>
        <end position="194"/>
    </location>
</feature>
<protein>
    <submittedName>
        <fullName evidence="2">Uncharacterized protein</fullName>
    </submittedName>
</protein>
<reference evidence="2" key="1">
    <citation type="submission" date="2020-09" db="EMBL/GenBank/DDBJ databases">
        <authorList>
            <person name="Kikuchi T."/>
        </authorList>
    </citation>
    <scope>NUCLEOTIDE SEQUENCE</scope>
    <source>
        <strain evidence="2">SH1</strain>
    </source>
</reference>
<dbReference type="Proteomes" id="UP000783686">
    <property type="component" value="Unassembled WGS sequence"/>
</dbReference>
<evidence type="ECO:0000256" key="1">
    <source>
        <dbReference type="SAM" id="SignalP"/>
    </source>
</evidence>
<evidence type="ECO:0000313" key="2">
    <source>
        <dbReference type="EMBL" id="CAD5212378.1"/>
    </source>
</evidence>
<dbReference type="AlphaFoldDB" id="A0A811KAL1"/>
<keyword evidence="1" id="KW-0732">Signal</keyword>